<dbReference type="InterPro" id="IPR035959">
    <property type="entry name" value="RutC-like_sf"/>
</dbReference>
<dbReference type="Pfam" id="PF01042">
    <property type="entry name" value="Ribonuc_L-PSP"/>
    <property type="match status" value="1"/>
</dbReference>
<dbReference type="Proteomes" id="UP000241085">
    <property type="component" value="Unassembled WGS sequence"/>
</dbReference>
<protein>
    <submittedName>
        <fullName evidence="2">Enamine deaminase RidA</fullName>
    </submittedName>
</protein>
<dbReference type="RefSeq" id="WP_107573716.1">
    <property type="nucleotide sequence ID" value="NZ_PZPL01000001.1"/>
</dbReference>
<evidence type="ECO:0000313" key="2">
    <source>
        <dbReference type="EMBL" id="PTL71906.1"/>
    </source>
</evidence>
<dbReference type="InterPro" id="IPR006175">
    <property type="entry name" value="YjgF/YER057c/UK114"/>
</dbReference>
<comment type="caution">
    <text evidence="2">The sequence shown here is derived from an EMBL/GenBank/DDBJ whole genome shotgun (WGS) entry which is preliminary data.</text>
</comment>
<reference evidence="2 3" key="1">
    <citation type="submission" date="2018-03" db="EMBL/GenBank/DDBJ databases">
        <title>Bacteriophage NCPPB3778 and a type I-E CRISPR drive the evolution of the US Biological Select Agent, Rathayibacter toxicus.</title>
        <authorList>
            <person name="Davis E.W.II."/>
            <person name="Tabima J.F."/>
            <person name="Weisberg A.J."/>
            <person name="Dantas Lopes L."/>
            <person name="Wiseman M.S."/>
            <person name="Wiseman M.S."/>
            <person name="Pupko T."/>
            <person name="Belcher M.S."/>
            <person name="Sechler A.J."/>
            <person name="Tancos M.A."/>
            <person name="Schroeder B.K."/>
            <person name="Murray T.D."/>
            <person name="Luster D.G."/>
            <person name="Schneider W.L."/>
            <person name="Rogers E."/>
            <person name="Andreote F.D."/>
            <person name="Grunwald N.J."/>
            <person name="Putnam M.L."/>
            <person name="Chang J.H."/>
        </authorList>
    </citation>
    <scope>NUCLEOTIDE SEQUENCE [LARGE SCALE GENOMIC DNA]</scope>
    <source>
        <strain evidence="2 3">DSM 15933</strain>
    </source>
</reference>
<sequence>MTTDTAQTRYLEQTPHGFSNVVEVTGGRLVFITGQMAVDETGTLVGPGDLRAQLVQVFENLKTQLAVVGATFDHVVKISTLAEVGFEENAQIFGEVRDQYVNLQKPPASAIILAPKLIHPGALVDIAVIAHLPQA</sequence>
<gene>
    <name evidence="2" type="ORF">C1I63_03000</name>
</gene>
<dbReference type="PANTHER" id="PTHR11803">
    <property type="entry name" value="2-IMINOBUTANOATE/2-IMINOPROPANOATE DEAMINASE RIDA"/>
    <property type="match status" value="1"/>
</dbReference>
<dbReference type="PANTHER" id="PTHR11803:SF58">
    <property type="entry name" value="PROTEIN HMF1-RELATED"/>
    <property type="match status" value="1"/>
</dbReference>
<dbReference type="CDD" id="cd00448">
    <property type="entry name" value="YjgF_YER057c_UK114_family"/>
    <property type="match status" value="1"/>
</dbReference>
<name>A0A2T4UQU7_9MICO</name>
<dbReference type="SUPFAM" id="SSF55298">
    <property type="entry name" value="YjgF-like"/>
    <property type="match status" value="1"/>
</dbReference>
<evidence type="ECO:0000313" key="3">
    <source>
        <dbReference type="Proteomes" id="UP000241085"/>
    </source>
</evidence>
<comment type="similarity">
    <text evidence="1">Belongs to the RutC family.</text>
</comment>
<dbReference type="Gene3D" id="3.30.1330.40">
    <property type="entry name" value="RutC-like"/>
    <property type="match status" value="1"/>
</dbReference>
<dbReference type="AlphaFoldDB" id="A0A2T4UQU7"/>
<proteinExistence type="inferred from homology"/>
<dbReference type="EMBL" id="PZPL01000001">
    <property type="protein sequence ID" value="PTL71906.1"/>
    <property type="molecule type" value="Genomic_DNA"/>
</dbReference>
<evidence type="ECO:0000256" key="1">
    <source>
        <dbReference type="ARBA" id="ARBA00010552"/>
    </source>
</evidence>
<dbReference type="GO" id="GO:0019239">
    <property type="term" value="F:deaminase activity"/>
    <property type="evidence" value="ECO:0007669"/>
    <property type="project" value="TreeGrafter"/>
</dbReference>
<organism evidence="2 3">
    <name type="scientific">Rathayibacter caricis DSM 15933</name>
    <dbReference type="NCBI Taxonomy" id="1328867"/>
    <lineage>
        <taxon>Bacteria</taxon>
        <taxon>Bacillati</taxon>
        <taxon>Actinomycetota</taxon>
        <taxon>Actinomycetes</taxon>
        <taxon>Micrococcales</taxon>
        <taxon>Microbacteriaceae</taxon>
        <taxon>Rathayibacter</taxon>
    </lineage>
</organism>
<accession>A0A2T4UQU7</accession>
<keyword evidence="3" id="KW-1185">Reference proteome</keyword>
<dbReference type="GO" id="GO:0005829">
    <property type="term" value="C:cytosol"/>
    <property type="evidence" value="ECO:0007669"/>
    <property type="project" value="TreeGrafter"/>
</dbReference>